<gene>
    <name evidence="1" type="ORF">GYA55_09060</name>
</gene>
<name>A0A7X9FSW8_9DELT</name>
<evidence type="ECO:0000313" key="2">
    <source>
        <dbReference type="Proteomes" id="UP000524246"/>
    </source>
</evidence>
<accession>A0A7X9FSW8</accession>
<evidence type="ECO:0000313" key="1">
    <source>
        <dbReference type="EMBL" id="NMC63303.1"/>
    </source>
</evidence>
<comment type="caution">
    <text evidence="1">The sequence shown here is derived from an EMBL/GenBank/DDBJ whole genome shotgun (WGS) entry which is preliminary data.</text>
</comment>
<sequence>MESISDYLVQLADKLDREDKKEAADAVDKIIRTASLEKIAQYVGVIGYVLKQNRAMANCIRKKRVSSKGPMQEVVLSCLKEYQDGQDYNDTDWTSKYAKVIETRPDLFSDAHICLLAQIGETNNIPEHLKNVKEAQAIVQDKYIQSIIDNFEQLGEIFRKEARGDSRLPFKVAAPPSPRSWWQRFLRPTDSWFRSTTRGRNDDARAEMDRILEKLMEITYVGQQLRLQISRLKHEMTSTRSAIDPTVQQTIMDLDPDNWKDVTQLLATIENNLVHLPFDSATYVRDIHEKMNNIYDHLNEIQGLMKNLRQRDAVMGWENDPLPSPTDE</sequence>
<dbReference type="EMBL" id="JAAZON010000404">
    <property type="protein sequence ID" value="NMC63303.1"/>
    <property type="molecule type" value="Genomic_DNA"/>
</dbReference>
<dbReference type="Proteomes" id="UP000524246">
    <property type="component" value="Unassembled WGS sequence"/>
</dbReference>
<proteinExistence type="predicted"/>
<protein>
    <submittedName>
        <fullName evidence="1">Uncharacterized protein</fullName>
    </submittedName>
</protein>
<organism evidence="1 2">
    <name type="scientific">SAR324 cluster bacterium</name>
    <dbReference type="NCBI Taxonomy" id="2024889"/>
    <lineage>
        <taxon>Bacteria</taxon>
        <taxon>Deltaproteobacteria</taxon>
        <taxon>SAR324 cluster</taxon>
    </lineage>
</organism>
<reference evidence="1 2" key="1">
    <citation type="journal article" date="2020" name="Biotechnol. Biofuels">
        <title>New insights from the biogas microbiome by comprehensive genome-resolved metagenomics of nearly 1600 species originating from multiple anaerobic digesters.</title>
        <authorList>
            <person name="Campanaro S."/>
            <person name="Treu L."/>
            <person name="Rodriguez-R L.M."/>
            <person name="Kovalovszki A."/>
            <person name="Ziels R.M."/>
            <person name="Maus I."/>
            <person name="Zhu X."/>
            <person name="Kougias P.G."/>
            <person name="Basile A."/>
            <person name="Luo G."/>
            <person name="Schluter A."/>
            <person name="Konstantinidis K.T."/>
            <person name="Angelidaki I."/>
        </authorList>
    </citation>
    <scope>NUCLEOTIDE SEQUENCE [LARGE SCALE GENOMIC DNA]</scope>
    <source>
        <strain evidence="1">AS27yjCOA_65</strain>
    </source>
</reference>
<feature type="non-terminal residue" evidence="1">
    <location>
        <position position="328"/>
    </location>
</feature>
<dbReference type="AlphaFoldDB" id="A0A7X9FSW8"/>